<dbReference type="RefSeq" id="XP_004995998.1">
    <property type="nucleotide sequence ID" value="XM_004995941.1"/>
</dbReference>
<evidence type="ECO:0000259" key="1">
    <source>
        <dbReference type="Pfam" id="PF18885"/>
    </source>
</evidence>
<protein>
    <recommendedName>
        <fullName evidence="1">DUF5648 domain-containing protein</fullName>
    </recommendedName>
</protein>
<dbReference type="Pfam" id="PF18885">
    <property type="entry name" value="DUF5648"/>
    <property type="match status" value="1"/>
</dbReference>
<dbReference type="OMA" id="LYEVWHT"/>
<dbReference type="eggNOG" id="ENOG502TE9D">
    <property type="taxonomic scope" value="Eukaryota"/>
</dbReference>
<dbReference type="Gene3D" id="3.20.20.80">
    <property type="entry name" value="Glycosidases"/>
    <property type="match status" value="1"/>
</dbReference>
<keyword evidence="3" id="KW-1185">Reference proteome</keyword>
<dbReference type="GeneID" id="16076585"/>
<evidence type="ECO:0000313" key="3">
    <source>
        <dbReference type="Proteomes" id="UP000007799"/>
    </source>
</evidence>
<dbReference type="InterPro" id="IPR043708">
    <property type="entry name" value="DUF5648"/>
</dbReference>
<accession>F2U546</accession>
<dbReference type="KEGG" id="sre:PTSG_12023"/>
<organism evidence="3">
    <name type="scientific">Salpingoeca rosetta (strain ATCC 50818 / BSB-021)</name>
    <dbReference type="NCBI Taxonomy" id="946362"/>
    <lineage>
        <taxon>Eukaryota</taxon>
        <taxon>Choanoflagellata</taxon>
        <taxon>Craspedida</taxon>
        <taxon>Salpingoecidae</taxon>
        <taxon>Salpingoeca</taxon>
    </lineage>
</organism>
<proteinExistence type="predicted"/>
<evidence type="ECO:0000313" key="2">
    <source>
        <dbReference type="EMBL" id="EGD82762.1"/>
    </source>
</evidence>
<dbReference type="AlphaFoldDB" id="F2U546"/>
<sequence>MAVARSPLRRRCYSFSPAASSVSSSSSSVVLAVVAVVPLLALAVGVPPPVVHASGTGGDVGILYEVWHTRAAQAMKKVRQLGGTQLTTELVLRSNGSLTLDDVYTKYNMSADIYNVQPQLGFYCLYRKRPNDTNPPVDDCDNITHTASVHAKLLVQAHVDYVAVDVTNWPSFNTETDIAVIRPTEVLFEEWLALRKQGQPTPQIAIWVCSPSNSTTWRYMLQHIYNNPRYAELVYKRDGKMAFFLPYRPGSCYSASEEALIQSNFGGNNVTTIKMWALFGADTYTQDVWGFFSPCVSQRTGKYTSSMVGEGDCNQYPTTTGASGPVQEVTASGSYMLSETALPFASPGHMRGLTLQRLFKKVLSQRAPSLFLSSFNEHIGGRQAPSSPAKIAFNMGLPNDPQRNAVWVDTYGSEFSRDVEPTVEGGARTYQVLVACVALYKAGQTCANEPTSICCTTADKEVWTNVWSLANPQATDALVTASENERDTLVQQGWKEVCTPIPGPSVFCVEANNHDGRDGPFMLYNAAQPNNSTKPIYRCYNATQGLHLISDDPKCEGLGAMEMLLGYASRGPGGETLRALRRCRSAASPALSHALDLACDHNDSHVLGFVR</sequence>
<name>F2U546_SALR5</name>
<dbReference type="InParanoid" id="F2U546"/>
<dbReference type="Proteomes" id="UP000007799">
    <property type="component" value="Unassembled WGS sequence"/>
</dbReference>
<feature type="domain" description="DUF5648" evidence="1">
    <location>
        <begin position="463"/>
        <end position="495"/>
    </location>
</feature>
<reference evidence="2" key="1">
    <citation type="submission" date="2009-08" db="EMBL/GenBank/DDBJ databases">
        <title>Annotation of Salpingoeca rosetta.</title>
        <authorList>
            <consortium name="The Broad Institute Genome Sequencing Platform"/>
            <person name="Russ C."/>
            <person name="Cuomo C."/>
            <person name="Burger G."/>
            <person name="Gray M.W."/>
            <person name="Holland P.W.H."/>
            <person name="King N."/>
            <person name="Lang F.B.F."/>
            <person name="Roger A.J."/>
            <person name="Ruiz-Trillo I."/>
            <person name="Young S.K."/>
            <person name="Zeng Q."/>
            <person name="Gargeya S."/>
            <person name="Alvarado L."/>
            <person name="Berlin A."/>
            <person name="Chapman S.B."/>
            <person name="Chen Z."/>
            <person name="Freedman E."/>
            <person name="Gellesch M."/>
            <person name="Goldberg J."/>
            <person name="Griggs A."/>
            <person name="Gujja S."/>
            <person name="Heilman E."/>
            <person name="Heiman D."/>
            <person name="Howarth C."/>
            <person name="Mehta T."/>
            <person name="Neiman D."/>
            <person name="Pearson M."/>
            <person name="Roberts A."/>
            <person name="Saif S."/>
            <person name="Shea T."/>
            <person name="Shenoy N."/>
            <person name="Sisk P."/>
            <person name="Stolte C."/>
            <person name="Sykes S."/>
            <person name="White J."/>
            <person name="Yandava C."/>
            <person name="Haas B."/>
            <person name="Nusbaum C."/>
            <person name="Birren B."/>
        </authorList>
    </citation>
    <scope>NUCLEOTIDE SEQUENCE [LARGE SCALE GENOMIC DNA]</scope>
    <source>
        <strain evidence="2">ATCC 50818</strain>
    </source>
</reference>
<dbReference type="OrthoDB" id="10262193at2759"/>
<gene>
    <name evidence="2" type="ORF">PTSG_12023</name>
</gene>
<dbReference type="EMBL" id="GL832961">
    <property type="protein sequence ID" value="EGD82762.1"/>
    <property type="molecule type" value="Genomic_DNA"/>
</dbReference>